<sequence length="98" mass="10907">MDSMDSQNSPSTSSQSSQTQLAVKVSSLHLVSPTQKLRNEPEAQKVHKSGCHSRRDAPIEAMLRPVGLHRRRTKPQFGEVGDEVEVAASHQRQRQQPP</sequence>
<gene>
    <name evidence="2" type="ORF">BDN70DRAFT_887154</name>
</gene>
<protein>
    <submittedName>
        <fullName evidence="2">Uncharacterized protein</fullName>
    </submittedName>
</protein>
<organism evidence="2 3">
    <name type="scientific">Pholiota conissans</name>
    <dbReference type="NCBI Taxonomy" id="109636"/>
    <lineage>
        <taxon>Eukaryota</taxon>
        <taxon>Fungi</taxon>
        <taxon>Dikarya</taxon>
        <taxon>Basidiomycota</taxon>
        <taxon>Agaricomycotina</taxon>
        <taxon>Agaricomycetes</taxon>
        <taxon>Agaricomycetidae</taxon>
        <taxon>Agaricales</taxon>
        <taxon>Agaricineae</taxon>
        <taxon>Strophariaceae</taxon>
        <taxon>Pholiota</taxon>
    </lineage>
</organism>
<name>A0A9P6CSP7_9AGAR</name>
<reference evidence="2" key="1">
    <citation type="submission" date="2020-11" db="EMBL/GenBank/DDBJ databases">
        <authorList>
            <consortium name="DOE Joint Genome Institute"/>
            <person name="Ahrendt S."/>
            <person name="Riley R."/>
            <person name="Andreopoulos W."/>
            <person name="Labutti K."/>
            <person name="Pangilinan J."/>
            <person name="Ruiz-Duenas F.J."/>
            <person name="Barrasa J.M."/>
            <person name="Sanchez-Garcia M."/>
            <person name="Camarero S."/>
            <person name="Miyauchi S."/>
            <person name="Serrano A."/>
            <person name="Linde D."/>
            <person name="Babiker R."/>
            <person name="Drula E."/>
            <person name="Ayuso-Fernandez I."/>
            <person name="Pacheco R."/>
            <person name="Padilla G."/>
            <person name="Ferreira P."/>
            <person name="Barriuso J."/>
            <person name="Kellner H."/>
            <person name="Castanera R."/>
            <person name="Alfaro M."/>
            <person name="Ramirez L."/>
            <person name="Pisabarro A.G."/>
            <person name="Kuo A."/>
            <person name="Tritt A."/>
            <person name="Lipzen A."/>
            <person name="He G."/>
            <person name="Yan M."/>
            <person name="Ng V."/>
            <person name="Cullen D."/>
            <person name="Martin F."/>
            <person name="Rosso M.-N."/>
            <person name="Henrissat B."/>
            <person name="Hibbett D."/>
            <person name="Martinez A.T."/>
            <person name="Grigoriev I.V."/>
        </authorList>
    </citation>
    <scope>NUCLEOTIDE SEQUENCE</scope>
    <source>
        <strain evidence="2">CIRM-BRFM 674</strain>
    </source>
</reference>
<evidence type="ECO:0000313" key="3">
    <source>
        <dbReference type="Proteomes" id="UP000807469"/>
    </source>
</evidence>
<comment type="caution">
    <text evidence="2">The sequence shown here is derived from an EMBL/GenBank/DDBJ whole genome shotgun (WGS) entry which is preliminary data.</text>
</comment>
<dbReference type="AlphaFoldDB" id="A0A9P6CSP7"/>
<dbReference type="Proteomes" id="UP000807469">
    <property type="component" value="Unassembled WGS sequence"/>
</dbReference>
<proteinExistence type="predicted"/>
<accession>A0A9P6CSP7</accession>
<dbReference type="EMBL" id="MU155551">
    <property type="protein sequence ID" value="KAF9472300.1"/>
    <property type="molecule type" value="Genomic_DNA"/>
</dbReference>
<evidence type="ECO:0000256" key="1">
    <source>
        <dbReference type="SAM" id="MobiDB-lite"/>
    </source>
</evidence>
<evidence type="ECO:0000313" key="2">
    <source>
        <dbReference type="EMBL" id="KAF9472300.1"/>
    </source>
</evidence>
<feature type="region of interest" description="Disordered" evidence="1">
    <location>
        <begin position="1"/>
        <end position="98"/>
    </location>
</feature>
<feature type="compositionally biased region" description="Low complexity" evidence="1">
    <location>
        <begin position="1"/>
        <end position="20"/>
    </location>
</feature>
<keyword evidence="3" id="KW-1185">Reference proteome</keyword>